<protein>
    <submittedName>
        <fullName evidence="2">Uncharacterized protein</fullName>
    </submittedName>
</protein>
<proteinExistence type="predicted"/>
<name>A0A2I0U098_LIMLA</name>
<accession>A0A2I0U098</accession>
<reference evidence="3" key="2">
    <citation type="submission" date="2017-12" db="EMBL/GenBank/DDBJ databases">
        <title>Genome sequence of the Bar-tailed Godwit (Limosa lapponica baueri).</title>
        <authorList>
            <person name="Lima N.C.B."/>
            <person name="Parody-Merino A.M."/>
            <person name="Battley P.F."/>
            <person name="Fidler A.E."/>
            <person name="Prosdocimi F."/>
        </authorList>
    </citation>
    <scope>NUCLEOTIDE SEQUENCE [LARGE SCALE GENOMIC DNA]</scope>
</reference>
<organism evidence="2 3">
    <name type="scientific">Limosa lapponica baueri</name>
    <dbReference type="NCBI Taxonomy" id="1758121"/>
    <lineage>
        <taxon>Eukaryota</taxon>
        <taxon>Metazoa</taxon>
        <taxon>Chordata</taxon>
        <taxon>Craniata</taxon>
        <taxon>Vertebrata</taxon>
        <taxon>Euteleostomi</taxon>
        <taxon>Archelosauria</taxon>
        <taxon>Archosauria</taxon>
        <taxon>Dinosauria</taxon>
        <taxon>Saurischia</taxon>
        <taxon>Theropoda</taxon>
        <taxon>Coelurosauria</taxon>
        <taxon>Aves</taxon>
        <taxon>Neognathae</taxon>
        <taxon>Neoaves</taxon>
        <taxon>Charadriiformes</taxon>
        <taxon>Scolopacidae</taxon>
        <taxon>Limosa</taxon>
    </lineage>
</organism>
<evidence type="ECO:0000313" key="3">
    <source>
        <dbReference type="Proteomes" id="UP000233556"/>
    </source>
</evidence>
<evidence type="ECO:0000256" key="1">
    <source>
        <dbReference type="SAM" id="MobiDB-lite"/>
    </source>
</evidence>
<feature type="compositionally biased region" description="Basic and acidic residues" evidence="1">
    <location>
        <begin position="28"/>
        <end position="43"/>
    </location>
</feature>
<dbReference type="Proteomes" id="UP000233556">
    <property type="component" value="Unassembled WGS sequence"/>
</dbReference>
<gene>
    <name evidence="2" type="ORF">llap_10255</name>
</gene>
<keyword evidence="3" id="KW-1185">Reference proteome</keyword>
<feature type="region of interest" description="Disordered" evidence="1">
    <location>
        <begin position="23"/>
        <end position="43"/>
    </location>
</feature>
<sequence>MGIQERQKLSCLSIHRGKPFPHGIVSRKTGDVGKQPLHDDRMNMSHTPQACVAYQQPVSVDGSVLSKSSRLFLSWHKESSSILQKNMGIPELTQETTVYQLLLVHSEIKPDQLQAILECARKDSSTGDFGT</sequence>
<reference evidence="3" key="1">
    <citation type="submission" date="2017-11" db="EMBL/GenBank/DDBJ databases">
        <authorList>
            <person name="Lima N.C."/>
            <person name="Parody-Merino A.M."/>
            <person name="Battley P.F."/>
            <person name="Fidler A.E."/>
            <person name="Prosdocimi F."/>
        </authorList>
    </citation>
    <scope>NUCLEOTIDE SEQUENCE [LARGE SCALE GENOMIC DNA]</scope>
</reference>
<dbReference type="AlphaFoldDB" id="A0A2I0U098"/>
<dbReference type="EMBL" id="KZ506484">
    <property type="protein sequence ID" value="PKU39439.1"/>
    <property type="molecule type" value="Genomic_DNA"/>
</dbReference>
<evidence type="ECO:0000313" key="2">
    <source>
        <dbReference type="EMBL" id="PKU39439.1"/>
    </source>
</evidence>